<dbReference type="RefSeq" id="WP_394826722.1">
    <property type="nucleotide sequence ID" value="NZ_CP089984.1"/>
</dbReference>
<organism evidence="1 2">
    <name type="scientific">Pendulispora albinea</name>
    <dbReference type="NCBI Taxonomy" id="2741071"/>
    <lineage>
        <taxon>Bacteria</taxon>
        <taxon>Pseudomonadati</taxon>
        <taxon>Myxococcota</taxon>
        <taxon>Myxococcia</taxon>
        <taxon>Myxococcales</taxon>
        <taxon>Sorangiineae</taxon>
        <taxon>Pendulisporaceae</taxon>
        <taxon>Pendulispora</taxon>
    </lineage>
</organism>
<dbReference type="InterPro" id="IPR011990">
    <property type="entry name" value="TPR-like_helical_dom_sf"/>
</dbReference>
<protein>
    <recommendedName>
        <fullName evidence="3">Tetratricopeptide repeat protein</fullName>
    </recommendedName>
</protein>
<gene>
    <name evidence="1" type="ORF">LZC94_07400</name>
</gene>
<dbReference type="Proteomes" id="UP001370348">
    <property type="component" value="Chromosome"/>
</dbReference>
<name>A0ABZ2M1S9_9BACT</name>
<evidence type="ECO:0008006" key="3">
    <source>
        <dbReference type="Google" id="ProtNLM"/>
    </source>
</evidence>
<sequence length="500" mass="53053">MRRQSAFGFFLVSLFACRAHEHPPAAHDRVAAAPVARPAAAVGGAVEAPAPRRTAGAVGPVGLRDLGLPSPAALAENDAAVKRLARGDVGPAVAGLEKALQSAPGFVLARYNLACARARAGDMEGAERELTQVFEADFIGLRAQASRDPDLVDFRASDPGKRLFAKVFELEARYRASLSSERGLRAMLWQARTERATDPENLRVGVWDSSTSRFVAVSERERGPLSAYVASDLPFAILTTGSRPTMLAGDLADHFYLHQVLLWPYTTDGAPLARIPVDKGGFSGQVHIVEDAVTVLLSSGIGYEKGEPLGRLTGARISFSPERGAGKLEFATSAFKAPKVDHGKAGGTLGMPFHNGSETWSSSAGYSWKWLELKLPDGRVVKVPKNIAFGGDRPPSIVASPRGDRVALVWDTHVCECGTFVGSHRIVLVDTATMSATTIAAGTGVGAVRFDPGGTLFVQRDRQTFEVADPRAASTWRALPPGVLLVPPVAPEADIACCGF</sequence>
<reference evidence="1 2" key="1">
    <citation type="submission" date="2021-12" db="EMBL/GenBank/DDBJ databases">
        <title>Discovery of the Pendulisporaceae a myxobacterial family with distinct sporulation behavior and unique specialized metabolism.</title>
        <authorList>
            <person name="Garcia R."/>
            <person name="Popoff A."/>
            <person name="Bader C.D."/>
            <person name="Loehr J."/>
            <person name="Walesch S."/>
            <person name="Walt C."/>
            <person name="Boldt J."/>
            <person name="Bunk B."/>
            <person name="Haeckl F.J.F.P.J."/>
            <person name="Gunesch A.P."/>
            <person name="Birkelbach J."/>
            <person name="Nuebel U."/>
            <person name="Pietschmann T."/>
            <person name="Bach T."/>
            <person name="Mueller R."/>
        </authorList>
    </citation>
    <scope>NUCLEOTIDE SEQUENCE [LARGE SCALE GENOMIC DNA]</scope>
    <source>
        <strain evidence="1 2">MSr11954</strain>
    </source>
</reference>
<proteinExistence type="predicted"/>
<dbReference type="SUPFAM" id="SSF48452">
    <property type="entry name" value="TPR-like"/>
    <property type="match status" value="1"/>
</dbReference>
<evidence type="ECO:0000313" key="1">
    <source>
        <dbReference type="EMBL" id="WXB17092.1"/>
    </source>
</evidence>
<dbReference type="PROSITE" id="PS51257">
    <property type="entry name" value="PROKAR_LIPOPROTEIN"/>
    <property type="match status" value="1"/>
</dbReference>
<keyword evidence="2" id="KW-1185">Reference proteome</keyword>
<dbReference type="Gene3D" id="1.25.40.10">
    <property type="entry name" value="Tetratricopeptide repeat domain"/>
    <property type="match status" value="1"/>
</dbReference>
<dbReference type="EMBL" id="CP089984">
    <property type="protein sequence ID" value="WXB17092.1"/>
    <property type="molecule type" value="Genomic_DNA"/>
</dbReference>
<accession>A0ABZ2M1S9</accession>
<evidence type="ECO:0000313" key="2">
    <source>
        <dbReference type="Proteomes" id="UP001370348"/>
    </source>
</evidence>